<dbReference type="PANTHER" id="PTHR43591:SF10">
    <property type="entry name" value="ABC TRANSMEMBRANE TYPE-1 DOMAIN-CONTAINING PROTEIN-RELATED"/>
    <property type="match status" value="1"/>
</dbReference>
<keyword evidence="2" id="KW-0489">Methyltransferase</keyword>
<evidence type="ECO:0000313" key="3">
    <source>
        <dbReference type="Proteomes" id="UP000250266"/>
    </source>
</evidence>
<feature type="region of interest" description="Disordered" evidence="1">
    <location>
        <begin position="1"/>
        <end position="23"/>
    </location>
</feature>
<dbReference type="Pfam" id="PF13489">
    <property type="entry name" value="Methyltransf_23"/>
    <property type="match status" value="1"/>
</dbReference>
<evidence type="ECO:0000313" key="2">
    <source>
        <dbReference type="EMBL" id="OCK77654.1"/>
    </source>
</evidence>
<dbReference type="GO" id="GO:0032259">
    <property type="term" value="P:methylation"/>
    <property type="evidence" value="ECO:0007669"/>
    <property type="project" value="UniProtKB-KW"/>
</dbReference>
<dbReference type="InterPro" id="IPR029063">
    <property type="entry name" value="SAM-dependent_MTases_sf"/>
</dbReference>
<dbReference type="SUPFAM" id="SSF53335">
    <property type="entry name" value="S-adenosyl-L-methionine-dependent methyltransferases"/>
    <property type="match status" value="1"/>
</dbReference>
<keyword evidence="2" id="KW-0808">Transferase</keyword>
<dbReference type="Gene3D" id="3.40.50.150">
    <property type="entry name" value="Vaccinia Virus protein VP39"/>
    <property type="match status" value="1"/>
</dbReference>
<evidence type="ECO:0000256" key="1">
    <source>
        <dbReference type="SAM" id="MobiDB-lite"/>
    </source>
</evidence>
<feature type="compositionally biased region" description="Low complexity" evidence="1">
    <location>
        <begin position="1"/>
        <end position="14"/>
    </location>
</feature>
<organism evidence="2 3">
    <name type="scientific">Lepidopterella palustris CBS 459.81</name>
    <dbReference type="NCBI Taxonomy" id="1314670"/>
    <lineage>
        <taxon>Eukaryota</taxon>
        <taxon>Fungi</taxon>
        <taxon>Dikarya</taxon>
        <taxon>Ascomycota</taxon>
        <taxon>Pezizomycotina</taxon>
        <taxon>Dothideomycetes</taxon>
        <taxon>Pleosporomycetidae</taxon>
        <taxon>Mytilinidiales</taxon>
        <taxon>Argynnaceae</taxon>
        <taxon>Lepidopterella</taxon>
    </lineage>
</organism>
<reference evidence="2 3" key="1">
    <citation type="journal article" date="2016" name="Nat. Commun.">
        <title>Ectomycorrhizal ecology is imprinted in the genome of the dominant symbiotic fungus Cenococcum geophilum.</title>
        <authorList>
            <consortium name="DOE Joint Genome Institute"/>
            <person name="Peter M."/>
            <person name="Kohler A."/>
            <person name="Ohm R.A."/>
            <person name="Kuo A."/>
            <person name="Krutzmann J."/>
            <person name="Morin E."/>
            <person name="Arend M."/>
            <person name="Barry K.W."/>
            <person name="Binder M."/>
            <person name="Choi C."/>
            <person name="Clum A."/>
            <person name="Copeland A."/>
            <person name="Grisel N."/>
            <person name="Haridas S."/>
            <person name="Kipfer T."/>
            <person name="LaButti K."/>
            <person name="Lindquist E."/>
            <person name="Lipzen A."/>
            <person name="Maire R."/>
            <person name="Meier B."/>
            <person name="Mihaltcheva S."/>
            <person name="Molinier V."/>
            <person name="Murat C."/>
            <person name="Poggeler S."/>
            <person name="Quandt C.A."/>
            <person name="Sperisen C."/>
            <person name="Tritt A."/>
            <person name="Tisserant E."/>
            <person name="Crous P.W."/>
            <person name="Henrissat B."/>
            <person name="Nehls U."/>
            <person name="Egli S."/>
            <person name="Spatafora J.W."/>
            <person name="Grigoriev I.V."/>
            <person name="Martin F.M."/>
        </authorList>
    </citation>
    <scope>NUCLEOTIDE SEQUENCE [LARGE SCALE GENOMIC DNA]</scope>
    <source>
        <strain evidence="2 3">CBS 459.81</strain>
    </source>
</reference>
<gene>
    <name evidence="2" type="ORF">K432DRAFT_436399</name>
</gene>
<proteinExistence type="predicted"/>
<dbReference type="CDD" id="cd02440">
    <property type="entry name" value="AdoMet_MTases"/>
    <property type="match status" value="1"/>
</dbReference>
<keyword evidence="3" id="KW-1185">Reference proteome</keyword>
<dbReference type="OrthoDB" id="2013972at2759"/>
<protein>
    <submittedName>
        <fullName evidence="2">S-adenosyl-L-methionine-dependent methyltransferase</fullName>
    </submittedName>
</protein>
<dbReference type="EMBL" id="KV745110">
    <property type="protein sequence ID" value="OCK77654.1"/>
    <property type="molecule type" value="Genomic_DNA"/>
</dbReference>
<dbReference type="PANTHER" id="PTHR43591">
    <property type="entry name" value="METHYLTRANSFERASE"/>
    <property type="match status" value="1"/>
</dbReference>
<accession>A0A8E2JCN2</accession>
<dbReference type="Proteomes" id="UP000250266">
    <property type="component" value="Unassembled WGS sequence"/>
</dbReference>
<dbReference type="AlphaFoldDB" id="A0A8E2JCN2"/>
<sequence>MATPIQAPDPSAQAPDPPNYKYKNGRRYRAYREGQYVLPNGEAEQDRQDLLHHVRNLVLNGRLFVAPLQNPHRLIDIGAGTGVWATDFDDEFPGAEVIGTDLSPIQPSWVPPNLHFQVDDAEAPWVYTRPFDFVHTRDLGGSISDWPKLIGQAYTHLKPGGWIELQEFEYLERLHKASEMFNKPMNTAEGYKQRLIDAGFQCVRDDIYKDPKQKEIGRYNLCSLLMAVEAYLLALFTRILGWTNEATQVFLAGVRKDLRNRAVHSHCNLQVVYGRKPTAVPSV</sequence>
<name>A0A8E2JCN2_9PEZI</name>
<dbReference type="GO" id="GO:0008168">
    <property type="term" value="F:methyltransferase activity"/>
    <property type="evidence" value="ECO:0007669"/>
    <property type="project" value="UniProtKB-KW"/>
</dbReference>